<evidence type="ECO:0000313" key="1">
    <source>
        <dbReference type="EMBL" id="NLF90198.1"/>
    </source>
</evidence>
<gene>
    <name evidence="1" type="ORF">GX570_02450</name>
</gene>
<name>A0A847H9U1_9CORY</name>
<dbReference type="AlphaFoldDB" id="A0A847H9U1"/>
<accession>A0A847H9U1</accession>
<evidence type="ECO:0000313" key="2">
    <source>
        <dbReference type="Proteomes" id="UP000523614"/>
    </source>
</evidence>
<dbReference type="EMBL" id="JAAYYP010000074">
    <property type="protein sequence ID" value="NLF90198.1"/>
    <property type="molecule type" value="Genomic_DNA"/>
</dbReference>
<proteinExistence type="predicted"/>
<protein>
    <submittedName>
        <fullName evidence="1">Uncharacterized protein</fullName>
    </submittedName>
</protein>
<sequence length="335" mass="34385">MASASNAKIQIESGQSLVSWESLADAGDHRIFNPTAAILSGVTPPEVRPDGVVTGVYLLSPGTDADKVNVAAFSAYSGGVLHNVSAATVSISRPATAVAKVCSITMDSSGDLAVEAGTDGSDADFVETRGAAGGPPLIPAGSIELGQVRVTASTPALITAAQILQNGQYTERADFPVFTVNNIGKGLSAKTAGETNAYVQFNEALPLSHGTGQTKGVYCQYYIPSFADIAKSQNFVPAETSHSISSTSYYGGATASSSESLGQASFTALLESGVSDFLVAQKNKTVTVKFFPNRNASGHIVTQGKLGIGRSFPVDDQIQAACTITAEVASAEFSS</sequence>
<dbReference type="Proteomes" id="UP000523614">
    <property type="component" value="Unassembled WGS sequence"/>
</dbReference>
<comment type="caution">
    <text evidence="1">The sequence shown here is derived from an EMBL/GenBank/DDBJ whole genome shotgun (WGS) entry which is preliminary data.</text>
</comment>
<organism evidence="1 2">
    <name type="scientific">Corynebacterium marinum</name>
    <dbReference type="NCBI Taxonomy" id="349751"/>
    <lineage>
        <taxon>Bacteria</taxon>
        <taxon>Bacillati</taxon>
        <taxon>Actinomycetota</taxon>
        <taxon>Actinomycetes</taxon>
        <taxon>Mycobacteriales</taxon>
        <taxon>Corynebacteriaceae</taxon>
        <taxon>Corynebacterium</taxon>
    </lineage>
</organism>
<reference evidence="1 2" key="1">
    <citation type="journal article" date="2020" name="Biotechnol. Biofuels">
        <title>New insights from the biogas microbiome by comprehensive genome-resolved metagenomics of nearly 1600 species originating from multiple anaerobic digesters.</title>
        <authorList>
            <person name="Campanaro S."/>
            <person name="Treu L."/>
            <person name="Rodriguez-R L.M."/>
            <person name="Kovalovszki A."/>
            <person name="Ziels R.M."/>
            <person name="Maus I."/>
            <person name="Zhu X."/>
            <person name="Kougias P.G."/>
            <person name="Basile A."/>
            <person name="Luo G."/>
            <person name="Schluter A."/>
            <person name="Konstantinidis K.T."/>
            <person name="Angelidaki I."/>
        </authorList>
    </citation>
    <scope>NUCLEOTIDE SEQUENCE [LARGE SCALE GENOMIC DNA]</scope>
    <source>
        <strain evidence="1">AS06rmzACSIP_235</strain>
    </source>
</reference>